<dbReference type="GO" id="GO:0009228">
    <property type="term" value="P:thiamine biosynthetic process"/>
    <property type="evidence" value="ECO:0007669"/>
    <property type="project" value="UniProtKB-KW"/>
</dbReference>
<proteinExistence type="inferred from homology"/>
<evidence type="ECO:0000256" key="4">
    <source>
        <dbReference type="ARBA" id="ARBA00022723"/>
    </source>
</evidence>
<evidence type="ECO:0000256" key="11">
    <source>
        <dbReference type="RuleBase" id="RU003826"/>
    </source>
</evidence>
<comment type="similarity">
    <text evidence="10 11">Belongs to the thiamine-phosphate synthase family.</text>
</comment>
<comment type="caution">
    <text evidence="10">Lacks conserved residue(s) required for the propagation of feature annotation.</text>
</comment>
<evidence type="ECO:0000256" key="8">
    <source>
        <dbReference type="ARBA" id="ARBA00047851"/>
    </source>
</evidence>
<evidence type="ECO:0000256" key="5">
    <source>
        <dbReference type="ARBA" id="ARBA00022842"/>
    </source>
</evidence>
<keyword evidence="15" id="KW-1185">Reference proteome</keyword>
<comment type="pathway">
    <text evidence="2 10 12">Cofactor biosynthesis; thiamine diphosphate biosynthesis; thiamine phosphate from 4-amino-2-methyl-5-diphosphomethylpyrimidine and 4-methyl-5-(2-phosphoethyl)-thiazole: step 1/1.</text>
</comment>
<keyword evidence="6 10" id="KW-0784">Thiamine biosynthesis</keyword>
<feature type="binding site" evidence="10">
    <location>
        <position position="144"/>
    </location>
    <ligand>
        <name>4-amino-2-methyl-5-(diphosphooxymethyl)pyrimidine</name>
        <dbReference type="ChEBI" id="CHEBI:57841"/>
    </ligand>
</feature>
<dbReference type="GO" id="GO:0004789">
    <property type="term" value="F:thiamine-phosphate diphosphorylase activity"/>
    <property type="evidence" value="ECO:0007669"/>
    <property type="project" value="UniProtKB-UniRule"/>
</dbReference>
<evidence type="ECO:0000256" key="9">
    <source>
        <dbReference type="ARBA" id="ARBA00047883"/>
    </source>
</evidence>
<dbReference type="GO" id="GO:0000287">
    <property type="term" value="F:magnesium ion binding"/>
    <property type="evidence" value="ECO:0007669"/>
    <property type="project" value="UniProtKB-UniRule"/>
</dbReference>
<feature type="domain" description="Thiamine phosphate synthase/TenI" evidence="13">
    <location>
        <begin position="10"/>
        <end position="194"/>
    </location>
</feature>
<dbReference type="Pfam" id="PF02581">
    <property type="entry name" value="TMP-TENI"/>
    <property type="match status" value="1"/>
</dbReference>
<comment type="catalytic activity">
    <reaction evidence="7 10 11">
        <text>4-methyl-5-(2-phosphooxyethyl)-thiazole + 4-amino-2-methyl-5-(diphosphooxymethyl)pyrimidine + H(+) = thiamine phosphate + diphosphate</text>
        <dbReference type="Rhea" id="RHEA:22328"/>
        <dbReference type="ChEBI" id="CHEBI:15378"/>
        <dbReference type="ChEBI" id="CHEBI:33019"/>
        <dbReference type="ChEBI" id="CHEBI:37575"/>
        <dbReference type="ChEBI" id="CHEBI:57841"/>
        <dbReference type="ChEBI" id="CHEBI:58296"/>
        <dbReference type="EC" id="2.5.1.3"/>
    </reaction>
</comment>
<feature type="binding site" evidence="10">
    <location>
        <position position="112"/>
    </location>
    <ligand>
        <name>4-amino-2-methyl-5-(diphosphooxymethyl)pyrimidine</name>
        <dbReference type="ChEBI" id="CHEBI:57841"/>
    </ligand>
</feature>
<dbReference type="EMBL" id="FOGZ01000009">
    <property type="protein sequence ID" value="SER76270.1"/>
    <property type="molecule type" value="Genomic_DNA"/>
</dbReference>
<feature type="binding site" evidence="10">
    <location>
        <position position="74"/>
    </location>
    <ligand>
        <name>Mg(2+)</name>
        <dbReference type="ChEBI" id="CHEBI:18420"/>
    </ligand>
</feature>
<dbReference type="PANTHER" id="PTHR20857">
    <property type="entry name" value="THIAMINE-PHOSPHATE PYROPHOSPHORYLASE"/>
    <property type="match status" value="1"/>
</dbReference>
<sequence length="225" mass="23141">MSRPEFDLSVYLVTDTAQCGGVDAVIRTVREAARTGVTLVQLRDHELSDDDFVTLGRRLVEVLRESGIPLLVDDRVELVDAIGAQGAHVGQGDLAVGQARRILGPDALLGLSAQSPEHVAVAQILGDDVVDYLGVGALHATATKPEAGNLGLDRIARVVDVSPWPVCAIGGVKASDAADLAAVGCSGMSVVSAICGQPDVGAATRQLREAWAAATSGTQLIASSS</sequence>
<keyword evidence="3 10" id="KW-0808">Transferase</keyword>
<dbReference type="EC" id="2.5.1.3" evidence="10"/>
<dbReference type="CDD" id="cd00564">
    <property type="entry name" value="TMP_TenI"/>
    <property type="match status" value="1"/>
</dbReference>
<dbReference type="InterPro" id="IPR022998">
    <property type="entry name" value="ThiamineP_synth_TenI"/>
</dbReference>
<dbReference type="GO" id="GO:0005737">
    <property type="term" value="C:cytoplasm"/>
    <property type="evidence" value="ECO:0007669"/>
    <property type="project" value="TreeGrafter"/>
</dbReference>
<accession>A0A1H9RTT0</accession>
<keyword evidence="4 10" id="KW-0479">Metal-binding</keyword>
<dbReference type="UniPathway" id="UPA00060">
    <property type="reaction ID" value="UER00141"/>
</dbReference>
<gene>
    <name evidence="10" type="primary">thiE</name>
    <name evidence="14" type="ORF">SAMN05443377_10949</name>
</gene>
<name>A0A1H9RTT0_9ACTN</name>
<comment type="function">
    <text evidence="1 10">Condenses 4-methyl-5-(beta-hydroxyethyl)thiazole monophosphate (THZ-P) and 2-methyl-4-amino-5-hydroxymethyl pyrimidine pyrophosphate (HMP-PP) to form thiamine monophosphate (TMP).</text>
</comment>
<evidence type="ECO:0000313" key="14">
    <source>
        <dbReference type="EMBL" id="SER76270.1"/>
    </source>
</evidence>
<evidence type="ECO:0000256" key="12">
    <source>
        <dbReference type="RuleBase" id="RU004253"/>
    </source>
</evidence>
<evidence type="ECO:0000256" key="1">
    <source>
        <dbReference type="ARBA" id="ARBA00003814"/>
    </source>
</evidence>
<comment type="catalytic activity">
    <reaction evidence="8 10 11">
        <text>2-(2-carboxy-4-methylthiazol-5-yl)ethyl phosphate + 4-amino-2-methyl-5-(diphosphooxymethyl)pyrimidine + 2 H(+) = thiamine phosphate + CO2 + diphosphate</text>
        <dbReference type="Rhea" id="RHEA:47848"/>
        <dbReference type="ChEBI" id="CHEBI:15378"/>
        <dbReference type="ChEBI" id="CHEBI:16526"/>
        <dbReference type="ChEBI" id="CHEBI:33019"/>
        <dbReference type="ChEBI" id="CHEBI:37575"/>
        <dbReference type="ChEBI" id="CHEBI:57841"/>
        <dbReference type="ChEBI" id="CHEBI:62890"/>
        <dbReference type="EC" id="2.5.1.3"/>
    </reaction>
</comment>
<dbReference type="AlphaFoldDB" id="A0A1H9RTT0"/>
<evidence type="ECO:0000256" key="6">
    <source>
        <dbReference type="ARBA" id="ARBA00022977"/>
    </source>
</evidence>
<dbReference type="STRING" id="64702.SAMN05443377_10949"/>
<comment type="cofactor">
    <cofactor evidence="10">
        <name>Mg(2+)</name>
        <dbReference type="ChEBI" id="CHEBI:18420"/>
    </cofactor>
    <text evidence="10">Binds 1 Mg(2+) ion per subunit.</text>
</comment>
<comment type="catalytic activity">
    <reaction evidence="9 10 11">
        <text>2-[(2R,5Z)-2-carboxy-4-methylthiazol-5(2H)-ylidene]ethyl phosphate + 4-amino-2-methyl-5-(diphosphooxymethyl)pyrimidine + 2 H(+) = thiamine phosphate + CO2 + diphosphate</text>
        <dbReference type="Rhea" id="RHEA:47844"/>
        <dbReference type="ChEBI" id="CHEBI:15378"/>
        <dbReference type="ChEBI" id="CHEBI:16526"/>
        <dbReference type="ChEBI" id="CHEBI:33019"/>
        <dbReference type="ChEBI" id="CHEBI:37575"/>
        <dbReference type="ChEBI" id="CHEBI:57841"/>
        <dbReference type="ChEBI" id="CHEBI:62899"/>
        <dbReference type="EC" id="2.5.1.3"/>
    </reaction>
</comment>
<organism evidence="14 15">
    <name type="scientific">Propionibacterium cyclohexanicum</name>
    <dbReference type="NCBI Taxonomy" id="64702"/>
    <lineage>
        <taxon>Bacteria</taxon>
        <taxon>Bacillati</taxon>
        <taxon>Actinomycetota</taxon>
        <taxon>Actinomycetes</taxon>
        <taxon>Propionibacteriales</taxon>
        <taxon>Propionibacteriaceae</taxon>
        <taxon>Propionibacterium</taxon>
    </lineage>
</organism>
<evidence type="ECO:0000313" key="15">
    <source>
        <dbReference type="Proteomes" id="UP000198815"/>
    </source>
</evidence>
<dbReference type="HAMAP" id="MF_00097">
    <property type="entry name" value="TMP_synthase"/>
    <property type="match status" value="1"/>
</dbReference>
<dbReference type="PANTHER" id="PTHR20857:SF15">
    <property type="entry name" value="THIAMINE-PHOSPHATE SYNTHASE"/>
    <property type="match status" value="1"/>
</dbReference>
<feature type="binding site" evidence="10">
    <location>
        <position position="73"/>
    </location>
    <ligand>
        <name>4-amino-2-methyl-5-(diphosphooxymethyl)pyrimidine</name>
        <dbReference type="ChEBI" id="CHEBI:57841"/>
    </ligand>
</feature>
<protein>
    <recommendedName>
        <fullName evidence="10">Thiamine-phosphate synthase</fullName>
        <shortName evidence="10">TP synthase</shortName>
        <shortName evidence="10">TPS</shortName>
        <ecNumber evidence="10">2.5.1.3</ecNumber>
    </recommendedName>
    <alternativeName>
        <fullName evidence="10">Thiamine-phosphate pyrophosphorylase</fullName>
        <shortName evidence="10">TMP pyrophosphorylase</shortName>
        <shortName evidence="10">TMP-PPase</shortName>
    </alternativeName>
</protein>
<dbReference type="Proteomes" id="UP000198815">
    <property type="component" value="Unassembled WGS sequence"/>
</dbReference>
<evidence type="ECO:0000256" key="2">
    <source>
        <dbReference type="ARBA" id="ARBA00005165"/>
    </source>
</evidence>
<keyword evidence="5 10" id="KW-0460">Magnesium</keyword>
<dbReference type="InterPro" id="IPR036206">
    <property type="entry name" value="ThiamineP_synth_sf"/>
</dbReference>
<dbReference type="Gene3D" id="3.20.20.70">
    <property type="entry name" value="Aldolase class I"/>
    <property type="match status" value="1"/>
</dbReference>
<dbReference type="InterPro" id="IPR034291">
    <property type="entry name" value="TMP_synthase"/>
</dbReference>
<evidence type="ECO:0000256" key="3">
    <source>
        <dbReference type="ARBA" id="ARBA00022679"/>
    </source>
</evidence>
<dbReference type="OrthoDB" id="3243336at2"/>
<feature type="binding site" evidence="10">
    <location>
        <begin position="191"/>
        <end position="192"/>
    </location>
    <ligand>
        <name>2-[(2R,5Z)-2-carboxy-4-methylthiazol-5(2H)-ylidene]ethyl phosphate</name>
        <dbReference type="ChEBI" id="CHEBI:62899"/>
    </ligand>
</feature>
<dbReference type="RefSeq" id="WP_091968964.1">
    <property type="nucleotide sequence ID" value="NZ_FOGZ01000009.1"/>
</dbReference>
<reference evidence="14 15" key="1">
    <citation type="submission" date="2016-10" db="EMBL/GenBank/DDBJ databases">
        <authorList>
            <person name="de Groot N.N."/>
        </authorList>
    </citation>
    <scope>NUCLEOTIDE SEQUENCE [LARGE SCALE GENOMIC DNA]</scope>
    <source>
        <strain evidence="14 15">DSM 16859</strain>
    </source>
</reference>
<feature type="binding site" evidence="10">
    <location>
        <position position="171"/>
    </location>
    <ligand>
        <name>2-[(2R,5Z)-2-carboxy-4-methylthiazol-5(2H)-ylidene]ethyl phosphate</name>
        <dbReference type="ChEBI" id="CHEBI:62899"/>
    </ligand>
</feature>
<dbReference type="NCBIfam" id="TIGR00693">
    <property type="entry name" value="thiE"/>
    <property type="match status" value="1"/>
</dbReference>
<evidence type="ECO:0000256" key="7">
    <source>
        <dbReference type="ARBA" id="ARBA00047334"/>
    </source>
</evidence>
<dbReference type="SUPFAM" id="SSF51391">
    <property type="entry name" value="Thiamin phosphate synthase"/>
    <property type="match status" value="1"/>
</dbReference>
<feature type="binding site" evidence="10">
    <location>
        <position position="93"/>
    </location>
    <ligand>
        <name>Mg(2+)</name>
        <dbReference type="ChEBI" id="CHEBI:18420"/>
    </ligand>
</feature>
<feature type="binding site" evidence="10">
    <location>
        <begin position="141"/>
        <end position="143"/>
    </location>
    <ligand>
        <name>2-[(2R,5Z)-2-carboxy-4-methylthiazol-5(2H)-ylidene]ethyl phosphate</name>
        <dbReference type="ChEBI" id="CHEBI:62899"/>
    </ligand>
</feature>
<evidence type="ECO:0000256" key="10">
    <source>
        <dbReference type="HAMAP-Rule" id="MF_00097"/>
    </source>
</evidence>
<dbReference type="InterPro" id="IPR013785">
    <property type="entry name" value="Aldolase_TIM"/>
</dbReference>
<evidence type="ECO:0000259" key="13">
    <source>
        <dbReference type="Pfam" id="PF02581"/>
    </source>
</evidence>
<dbReference type="GO" id="GO:0009229">
    <property type="term" value="P:thiamine diphosphate biosynthetic process"/>
    <property type="evidence" value="ECO:0007669"/>
    <property type="project" value="UniProtKB-UniRule"/>
</dbReference>